<keyword evidence="3" id="KW-1185">Reference proteome</keyword>
<accession>A0A9P6DS52</accession>
<dbReference type="Proteomes" id="UP000886523">
    <property type="component" value="Unassembled WGS sequence"/>
</dbReference>
<reference evidence="2" key="1">
    <citation type="journal article" date="2020" name="Nat. Commun.">
        <title>Large-scale genome sequencing of mycorrhizal fungi provides insights into the early evolution of symbiotic traits.</title>
        <authorList>
            <person name="Miyauchi S."/>
            <person name="Kiss E."/>
            <person name="Kuo A."/>
            <person name="Drula E."/>
            <person name="Kohler A."/>
            <person name="Sanchez-Garcia M."/>
            <person name="Morin E."/>
            <person name="Andreopoulos B."/>
            <person name="Barry K.W."/>
            <person name="Bonito G."/>
            <person name="Buee M."/>
            <person name="Carver A."/>
            <person name="Chen C."/>
            <person name="Cichocki N."/>
            <person name="Clum A."/>
            <person name="Culley D."/>
            <person name="Crous P.W."/>
            <person name="Fauchery L."/>
            <person name="Girlanda M."/>
            <person name="Hayes R.D."/>
            <person name="Keri Z."/>
            <person name="LaButti K."/>
            <person name="Lipzen A."/>
            <person name="Lombard V."/>
            <person name="Magnuson J."/>
            <person name="Maillard F."/>
            <person name="Murat C."/>
            <person name="Nolan M."/>
            <person name="Ohm R.A."/>
            <person name="Pangilinan J."/>
            <person name="Pereira M.F."/>
            <person name="Perotto S."/>
            <person name="Peter M."/>
            <person name="Pfister S."/>
            <person name="Riley R."/>
            <person name="Sitrit Y."/>
            <person name="Stielow J.B."/>
            <person name="Szollosi G."/>
            <person name="Zifcakova L."/>
            <person name="Stursova M."/>
            <person name="Spatafora J.W."/>
            <person name="Tedersoo L."/>
            <person name="Vaario L.M."/>
            <person name="Yamada A."/>
            <person name="Yan M."/>
            <person name="Wang P."/>
            <person name="Xu J."/>
            <person name="Bruns T."/>
            <person name="Baldrian P."/>
            <person name="Vilgalys R."/>
            <person name="Dunand C."/>
            <person name="Henrissat B."/>
            <person name="Grigoriev I.V."/>
            <person name="Hibbett D."/>
            <person name="Nagy L.G."/>
            <person name="Martin F.M."/>
        </authorList>
    </citation>
    <scope>NUCLEOTIDE SEQUENCE</scope>
    <source>
        <strain evidence="2">UP504</strain>
    </source>
</reference>
<gene>
    <name evidence="2" type="ORF">BS47DRAFT_1397136</name>
</gene>
<evidence type="ECO:0000313" key="3">
    <source>
        <dbReference type="Proteomes" id="UP000886523"/>
    </source>
</evidence>
<proteinExistence type="predicted"/>
<comment type="caution">
    <text evidence="2">The sequence shown here is derived from an EMBL/GenBank/DDBJ whole genome shotgun (WGS) entry which is preliminary data.</text>
</comment>
<feature type="compositionally biased region" description="Low complexity" evidence="1">
    <location>
        <begin position="101"/>
        <end position="117"/>
    </location>
</feature>
<feature type="region of interest" description="Disordered" evidence="1">
    <location>
        <begin position="69"/>
        <end position="158"/>
    </location>
</feature>
<dbReference type="EMBL" id="MU129041">
    <property type="protein sequence ID" value="KAF9509169.1"/>
    <property type="molecule type" value="Genomic_DNA"/>
</dbReference>
<dbReference type="AlphaFoldDB" id="A0A9P6DS52"/>
<sequence>MSSTPTRGKAQDRRFVGPALGNSPAAATREQAEDLNCYGQRARMCECLGYVSSVDDPLFPGRTGHTMVEEAREREGDWLGAKWASRNSMGSGDPREPEHPSPATSSKTTSQTQYQSPGAKHTLVRFLDTPAIPSAGQSAHGGVRLNLQRRAEPQQPEA</sequence>
<evidence type="ECO:0000313" key="2">
    <source>
        <dbReference type="EMBL" id="KAF9509169.1"/>
    </source>
</evidence>
<organism evidence="2 3">
    <name type="scientific">Hydnum rufescens UP504</name>
    <dbReference type="NCBI Taxonomy" id="1448309"/>
    <lineage>
        <taxon>Eukaryota</taxon>
        <taxon>Fungi</taxon>
        <taxon>Dikarya</taxon>
        <taxon>Basidiomycota</taxon>
        <taxon>Agaricomycotina</taxon>
        <taxon>Agaricomycetes</taxon>
        <taxon>Cantharellales</taxon>
        <taxon>Hydnaceae</taxon>
        <taxon>Hydnum</taxon>
    </lineage>
</organism>
<protein>
    <submittedName>
        <fullName evidence="2">Uncharacterized protein</fullName>
    </submittedName>
</protein>
<feature type="region of interest" description="Disordered" evidence="1">
    <location>
        <begin position="1"/>
        <end position="30"/>
    </location>
</feature>
<name>A0A9P6DS52_9AGAM</name>
<evidence type="ECO:0000256" key="1">
    <source>
        <dbReference type="SAM" id="MobiDB-lite"/>
    </source>
</evidence>